<reference evidence="12 13" key="1">
    <citation type="journal article" date="2015" name="Proc. Natl. Acad. Sci. U.S.A.">
        <title>The resurrection genome of Boea hygrometrica: A blueprint for survival of dehydration.</title>
        <authorList>
            <person name="Xiao L."/>
            <person name="Yang G."/>
            <person name="Zhang L."/>
            <person name="Yang X."/>
            <person name="Zhao S."/>
            <person name="Ji Z."/>
            <person name="Zhou Q."/>
            <person name="Hu M."/>
            <person name="Wang Y."/>
            <person name="Chen M."/>
            <person name="Xu Y."/>
            <person name="Jin H."/>
            <person name="Xiao X."/>
            <person name="Hu G."/>
            <person name="Bao F."/>
            <person name="Hu Y."/>
            <person name="Wan P."/>
            <person name="Li L."/>
            <person name="Deng X."/>
            <person name="Kuang T."/>
            <person name="Xiang C."/>
            <person name="Zhu J.K."/>
            <person name="Oliver M.J."/>
            <person name="He Y."/>
        </authorList>
    </citation>
    <scope>NUCLEOTIDE SEQUENCE [LARGE SCALE GENOMIC DNA]</scope>
    <source>
        <strain evidence="13">cv. XS01</strain>
    </source>
</reference>
<dbReference type="EC" id="3.2.1.23" evidence="4"/>
<dbReference type="Gene3D" id="2.60.120.260">
    <property type="entry name" value="Galactose-binding domain-like"/>
    <property type="match status" value="1"/>
</dbReference>
<dbReference type="Proteomes" id="UP000250235">
    <property type="component" value="Unassembled WGS sequence"/>
</dbReference>
<evidence type="ECO:0000256" key="3">
    <source>
        <dbReference type="ARBA" id="ARBA00009809"/>
    </source>
</evidence>
<dbReference type="EMBL" id="KV013947">
    <property type="protein sequence ID" value="KZV23204.1"/>
    <property type="molecule type" value="Genomic_DNA"/>
</dbReference>
<evidence type="ECO:0000256" key="4">
    <source>
        <dbReference type="ARBA" id="ARBA00012756"/>
    </source>
</evidence>
<comment type="subcellular location">
    <subcellularLocation>
        <location evidence="2">Secreted</location>
        <location evidence="2">Extracellular space</location>
        <location evidence="2">Apoplast</location>
    </subcellularLocation>
</comment>
<evidence type="ECO:0000256" key="5">
    <source>
        <dbReference type="ARBA" id="ARBA00022523"/>
    </source>
</evidence>
<name>A0A2Z7AN45_9LAMI</name>
<proteinExistence type="inferred from homology"/>
<comment type="similarity">
    <text evidence="3">Belongs to the glycosyl hydrolase 35 family.</text>
</comment>
<evidence type="ECO:0000256" key="6">
    <source>
        <dbReference type="ARBA" id="ARBA00022525"/>
    </source>
</evidence>
<sequence length="169" mass="19128">MFCEHSSMDNFWDSGAYMERRAAGLQNVSIQINEVVQNLTDYSWGYQVGLVGERLQFYLGEDASSPKWVDFNPSPQPLTWYKSKFDAPSGTDPVVVNLGSMGKGETWVNGQSIGRYWISFRTPGGSPSQIRYHIPRSFLKPTDNQFVLFEEETGNPLKVSIETVRTDSE</sequence>
<dbReference type="GO" id="GO:0005975">
    <property type="term" value="P:carbohydrate metabolic process"/>
    <property type="evidence" value="ECO:0007669"/>
    <property type="project" value="InterPro"/>
</dbReference>
<evidence type="ECO:0000256" key="1">
    <source>
        <dbReference type="ARBA" id="ARBA00001412"/>
    </source>
</evidence>
<gene>
    <name evidence="12" type="ORF">F511_05043</name>
</gene>
<evidence type="ECO:0000259" key="11">
    <source>
        <dbReference type="Pfam" id="PF21467"/>
    </source>
</evidence>
<dbReference type="GO" id="GO:0048046">
    <property type="term" value="C:apoplast"/>
    <property type="evidence" value="ECO:0007669"/>
    <property type="project" value="UniProtKB-SubCell"/>
</dbReference>
<keyword evidence="8" id="KW-0378">Hydrolase</keyword>
<evidence type="ECO:0000256" key="9">
    <source>
        <dbReference type="ARBA" id="ARBA00023180"/>
    </source>
</evidence>
<organism evidence="12 13">
    <name type="scientific">Dorcoceras hygrometricum</name>
    <dbReference type="NCBI Taxonomy" id="472368"/>
    <lineage>
        <taxon>Eukaryota</taxon>
        <taxon>Viridiplantae</taxon>
        <taxon>Streptophyta</taxon>
        <taxon>Embryophyta</taxon>
        <taxon>Tracheophyta</taxon>
        <taxon>Spermatophyta</taxon>
        <taxon>Magnoliopsida</taxon>
        <taxon>eudicotyledons</taxon>
        <taxon>Gunneridae</taxon>
        <taxon>Pentapetalae</taxon>
        <taxon>asterids</taxon>
        <taxon>lamiids</taxon>
        <taxon>Lamiales</taxon>
        <taxon>Gesneriaceae</taxon>
        <taxon>Didymocarpoideae</taxon>
        <taxon>Trichosporeae</taxon>
        <taxon>Loxocarpinae</taxon>
        <taxon>Dorcoceras</taxon>
    </lineage>
</organism>
<keyword evidence="6" id="KW-0964">Secreted</keyword>
<evidence type="ECO:0000313" key="12">
    <source>
        <dbReference type="EMBL" id="KZV23204.1"/>
    </source>
</evidence>
<evidence type="ECO:0000256" key="10">
    <source>
        <dbReference type="ARBA" id="ARBA00023295"/>
    </source>
</evidence>
<dbReference type="OrthoDB" id="1657402at2759"/>
<dbReference type="PANTHER" id="PTHR23421">
    <property type="entry name" value="BETA-GALACTOSIDASE RELATED"/>
    <property type="match status" value="1"/>
</dbReference>
<dbReference type="GO" id="GO:0004565">
    <property type="term" value="F:beta-galactosidase activity"/>
    <property type="evidence" value="ECO:0007669"/>
    <property type="project" value="UniProtKB-EC"/>
</dbReference>
<evidence type="ECO:0000256" key="2">
    <source>
        <dbReference type="ARBA" id="ARBA00004271"/>
    </source>
</evidence>
<keyword evidence="13" id="KW-1185">Reference proteome</keyword>
<protein>
    <recommendedName>
        <fullName evidence="4">beta-galactosidase</fullName>
        <ecNumber evidence="4">3.2.1.23</ecNumber>
    </recommendedName>
</protein>
<evidence type="ECO:0000256" key="7">
    <source>
        <dbReference type="ARBA" id="ARBA00022729"/>
    </source>
</evidence>
<dbReference type="FunFam" id="2.60.120.260:FF:000050">
    <property type="entry name" value="Beta-galactosidase"/>
    <property type="match status" value="1"/>
</dbReference>
<keyword evidence="9" id="KW-0325">Glycoprotein</keyword>
<dbReference type="AlphaFoldDB" id="A0A2Z7AN45"/>
<keyword evidence="10" id="KW-0326">Glycosidase</keyword>
<keyword evidence="7" id="KW-0732">Signal</keyword>
<dbReference type="InterPro" id="IPR008979">
    <property type="entry name" value="Galactose-bd-like_sf"/>
</dbReference>
<comment type="catalytic activity">
    <reaction evidence="1">
        <text>Hydrolysis of terminal non-reducing beta-D-galactose residues in beta-D-galactosides.</text>
        <dbReference type="EC" id="3.2.1.23"/>
    </reaction>
</comment>
<dbReference type="Pfam" id="PF21467">
    <property type="entry name" value="BetaGal_gal-bd"/>
    <property type="match status" value="1"/>
</dbReference>
<evidence type="ECO:0000313" key="13">
    <source>
        <dbReference type="Proteomes" id="UP000250235"/>
    </source>
</evidence>
<dbReference type="InterPro" id="IPR048913">
    <property type="entry name" value="BetaGal_gal-bd"/>
</dbReference>
<dbReference type="SUPFAM" id="SSF49785">
    <property type="entry name" value="Galactose-binding domain-like"/>
    <property type="match status" value="1"/>
</dbReference>
<feature type="domain" description="Beta-galactosidase galactose-binding" evidence="11">
    <location>
        <begin position="78"/>
        <end position="144"/>
    </location>
</feature>
<keyword evidence="5" id="KW-0052">Apoplast</keyword>
<accession>A0A2Z7AN45</accession>
<evidence type="ECO:0000256" key="8">
    <source>
        <dbReference type="ARBA" id="ARBA00022801"/>
    </source>
</evidence>
<dbReference type="InterPro" id="IPR001944">
    <property type="entry name" value="Glycoside_Hdrlase_35"/>
</dbReference>
<dbReference type="PRINTS" id="PR00742">
    <property type="entry name" value="GLHYDRLASE35"/>
</dbReference>